<accession>A0A9D4QIZ5</accession>
<gene>
    <name evidence="1" type="ORF">DPMN_106522</name>
</gene>
<evidence type="ECO:0000313" key="2">
    <source>
        <dbReference type="Proteomes" id="UP000828390"/>
    </source>
</evidence>
<reference evidence="1" key="2">
    <citation type="submission" date="2020-11" db="EMBL/GenBank/DDBJ databases">
        <authorList>
            <person name="McCartney M.A."/>
            <person name="Auch B."/>
            <person name="Kono T."/>
            <person name="Mallez S."/>
            <person name="Becker A."/>
            <person name="Gohl D.M."/>
            <person name="Silverstein K.A.T."/>
            <person name="Koren S."/>
            <person name="Bechman K.B."/>
            <person name="Herman A."/>
            <person name="Abrahante J.E."/>
            <person name="Garbe J."/>
        </authorList>
    </citation>
    <scope>NUCLEOTIDE SEQUENCE</scope>
    <source>
        <strain evidence="1">Duluth1</strain>
        <tissue evidence="1">Whole animal</tissue>
    </source>
</reference>
<proteinExistence type="predicted"/>
<organism evidence="1 2">
    <name type="scientific">Dreissena polymorpha</name>
    <name type="common">Zebra mussel</name>
    <name type="synonym">Mytilus polymorpha</name>
    <dbReference type="NCBI Taxonomy" id="45954"/>
    <lineage>
        <taxon>Eukaryota</taxon>
        <taxon>Metazoa</taxon>
        <taxon>Spiralia</taxon>
        <taxon>Lophotrochozoa</taxon>
        <taxon>Mollusca</taxon>
        <taxon>Bivalvia</taxon>
        <taxon>Autobranchia</taxon>
        <taxon>Heteroconchia</taxon>
        <taxon>Euheterodonta</taxon>
        <taxon>Imparidentia</taxon>
        <taxon>Neoheterodontei</taxon>
        <taxon>Myida</taxon>
        <taxon>Dreissenoidea</taxon>
        <taxon>Dreissenidae</taxon>
        <taxon>Dreissena</taxon>
    </lineage>
</organism>
<dbReference type="Proteomes" id="UP000828390">
    <property type="component" value="Unassembled WGS sequence"/>
</dbReference>
<protein>
    <submittedName>
        <fullName evidence="1">Uncharacterized protein</fullName>
    </submittedName>
</protein>
<reference evidence="1" key="1">
    <citation type="journal article" date="2019" name="bioRxiv">
        <title>The Genome of the Zebra Mussel, Dreissena polymorpha: A Resource for Invasive Species Research.</title>
        <authorList>
            <person name="McCartney M.A."/>
            <person name="Auch B."/>
            <person name="Kono T."/>
            <person name="Mallez S."/>
            <person name="Zhang Y."/>
            <person name="Obille A."/>
            <person name="Becker A."/>
            <person name="Abrahante J.E."/>
            <person name="Garbe J."/>
            <person name="Badalamenti J.P."/>
            <person name="Herman A."/>
            <person name="Mangelson H."/>
            <person name="Liachko I."/>
            <person name="Sullivan S."/>
            <person name="Sone E.D."/>
            <person name="Koren S."/>
            <person name="Silverstein K.A.T."/>
            <person name="Beckman K.B."/>
            <person name="Gohl D.M."/>
        </authorList>
    </citation>
    <scope>NUCLEOTIDE SEQUENCE</scope>
    <source>
        <strain evidence="1">Duluth1</strain>
        <tissue evidence="1">Whole animal</tissue>
    </source>
</reference>
<dbReference type="EMBL" id="JAIWYP010000004">
    <property type="protein sequence ID" value="KAH3833219.1"/>
    <property type="molecule type" value="Genomic_DNA"/>
</dbReference>
<evidence type="ECO:0000313" key="1">
    <source>
        <dbReference type="EMBL" id="KAH3833219.1"/>
    </source>
</evidence>
<name>A0A9D4QIZ5_DREPO</name>
<sequence length="82" mass="9176">MNVCLKSVNTNVMATQDRCPNFHPDTIIITDRPPGGRVLRDGQATFAQLAVEGTTVVSLLINILLYDKPIFYLICGNNRWKL</sequence>
<comment type="caution">
    <text evidence="1">The sequence shown here is derived from an EMBL/GenBank/DDBJ whole genome shotgun (WGS) entry which is preliminary data.</text>
</comment>
<dbReference type="AlphaFoldDB" id="A0A9D4QIZ5"/>
<keyword evidence="2" id="KW-1185">Reference proteome</keyword>